<feature type="domain" description="TonB-dependent receptor plug" evidence="15">
    <location>
        <begin position="68"/>
        <end position="178"/>
    </location>
</feature>
<evidence type="ECO:0000256" key="4">
    <source>
        <dbReference type="ARBA" id="ARBA00022452"/>
    </source>
</evidence>
<dbReference type="SUPFAM" id="SSF56935">
    <property type="entry name" value="Porins"/>
    <property type="match status" value="1"/>
</dbReference>
<dbReference type="Pfam" id="PF07715">
    <property type="entry name" value="Plug"/>
    <property type="match status" value="1"/>
</dbReference>
<keyword evidence="8 11" id="KW-0472">Membrane</keyword>
<protein>
    <submittedName>
        <fullName evidence="16">TonB-dependent receptor</fullName>
    </submittedName>
</protein>
<dbReference type="AlphaFoldDB" id="A0A848HNM5"/>
<dbReference type="InterPro" id="IPR037066">
    <property type="entry name" value="Plug_dom_sf"/>
</dbReference>
<evidence type="ECO:0000256" key="1">
    <source>
        <dbReference type="ARBA" id="ARBA00004571"/>
    </source>
</evidence>
<comment type="caution">
    <text evidence="16">The sequence shown here is derived from an EMBL/GenBank/DDBJ whole genome shotgun (WGS) entry which is preliminary data.</text>
</comment>
<evidence type="ECO:0000256" key="10">
    <source>
        <dbReference type="ARBA" id="ARBA00023237"/>
    </source>
</evidence>
<feature type="chain" id="PRO_5032885485" evidence="13">
    <location>
        <begin position="36"/>
        <end position="656"/>
    </location>
</feature>
<evidence type="ECO:0000256" key="12">
    <source>
        <dbReference type="RuleBase" id="RU003357"/>
    </source>
</evidence>
<keyword evidence="10 11" id="KW-0998">Cell outer membrane</keyword>
<keyword evidence="3 11" id="KW-0813">Transport</keyword>
<evidence type="ECO:0000256" key="2">
    <source>
        <dbReference type="ARBA" id="ARBA00009810"/>
    </source>
</evidence>
<reference evidence="16 17" key="1">
    <citation type="submission" date="2020-04" db="EMBL/GenBank/DDBJ databases">
        <title>Massilia sp. RP-1-19 isolated from soil.</title>
        <authorList>
            <person name="Dahal R.H."/>
        </authorList>
    </citation>
    <scope>NUCLEOTIDE SEQUENCE [LARGE SCALE GENOMIC DNA]</scope>
    <source>
        <strain evidence="16 17">RP-1-19</strain>
    </source>
</reference>
<evidence type="ECO:0000256" key="11">
    <source>
        <dbReference type="PROSITE-ProRule" id="PRU01360"/>
    </source>
</evidence>
<evidence type="ECO:0000256" key="7">
    <source>
        <dbReference type="ARBA" id="ARBA00023077"/>
    </source>
</evidence>
<evidence type="ECO:0000256" key="13">
    <source>
        <dbReference type="SAM" id="SignalP"/>
    </source>
</evidence>
<accession>A0A848HNM5</accession>
<dbReference type="GO" id="GO:0015344">
    <property type="term" value="F:siderophore uptake transmembrane transporter activity"/>
    <property type="evidence" value="ECO:0007669"/>
    <property type="project" value="TreeGrafter"/>
</dbReference>
<feature type="signal peptide" evidence="13">
    <location>
        <begin position="1"/>
        <end position="35"/>
    </location>
</feature>
<dbReference type="CDD" id="cd01347">
    <property type="entry name" value="ligand_gated_channel"/>
    <property type="match status" value="1"/>
</dbReference>
<dbReference type="GO" id="GO:0009279">
    <property type="term" value="C:cell outer membrane"/>
    <property type="evidence" value="ECO:0007669"/>
    <property type="project" value="UniProtKB-SubCell"/>
</dbReference>
<feature type="domain" description="TonB-dependent receptor-like beta-barrel" evidence="14">
    <location>
        <begin position="240"/>
        <end position="628"/>
    </location>
</feature>
<dbReference type="InterPro" id="IPR012910">
    <property type="entry name" value="Plug_dom"/>
</dbReference>
<keyword evidence="6 13" id="KW-0732">Signal</keyword>
<dbReference type="Proteomes" id="UP000583752">
    <property type="component" value="Unassembled WGS sequence"/>
</dbReference>
<gene>
    <name evidence="16" type="ORF">HHL21_10035</name>
</gene>
<evidence type="ECO:0000256" key="3">
    <source>
        <dbReference type="ARBA" id="ARBA00022448"/>
    </source>
</evidence>
<dbReference type="Gene3D" id="2.40.170.20">
    <property type="entry name" value="TonB-dependent receptor, beta-barrel domain"/>
    <property type="match status" value="1"/>
</dbReference>
<dbReference type="InterPro" id="IPR036942">
    <property type="entry name" value="Beta-barrel_TonB_sf"/>
</dbReference>
<keyword evidence="7 12" id="KW-0798">TonB box</keyword>
<keyword evidence="4 11" id="KW-1134">Transmembrane beta strand</keyword>
<dbReference type="GO" id="GO:0044718">
    <property type="term" value="P:siderophore transmembrane transport"/>
    <property type="evidence" value="ECO:0007669"/>
    <property type="project" value="TreeGrafter"/>
</dbReference>
<dbReference type="EMBL" id="JABBGG010000005">
    <property type="protein sequence ID" value="NML61411.1"/>
    <property type="molecule type" value="Genomic_DNA"/>
</dbReference>
<keyword evidence="5 11" id="KW-0812">Transmembrane</keyword>
<comment type="similarity">
    <text evidence="2 11 12">Belongs to the TonB-dependent receptor family.</text>
</comment>
<comment type="subcellular location">
    <subcellularLocation>
        <location evidence="1 11">Cell outer membrane</location>
        <topology evidence="1 11">Multi-pass membrane protein</topology>
    </subcellularLocation>
</comment>
<dbReference type="PANTHER" id="PTHR30069:SF29">
    <property type="entry name" value="HEMOGLOBIN AND HEMOGLOBIN-HAPTOGLOBIN-BINDING PROTEIN 1-RELATED"/>
    <property type="match status" value="1"/>
</dbReference>
<evidence type="ECO:0000256" key="8">
    <source>
        <dbReference type="ARBA" id="ARBA00023136"/>
    </source>
</evidence>
<evidence type="ECO:0000256" key="9">
    <source>
        <dbReference type="ARBA" id="ARBA00023170"/>
    </source>
</evidence>
<dbReference type="InterPro" id="IPR000531">
    <property type="entry name" value="Beta-barrel_TonB"/>
</dbReference>
<evidence type="ECO:0000313" key="17">
    <source>
        <dbReference type="Proteomes" id="UP000583752"/>
    </source>
</evidence>
<dbReference type="PANTHER" id="PTHR30069">
    <property type="entry name" value="TONB-DEPENDENT OUTER MEMBRANE RECEPTOR"/>
    <property type="match status" value="1"/>
</dbReference>
<sequence>MEFVHHPHAVALIRTSRRAFLAPLASLLLAAPVHAEYADVRDMADLSIEELASIQITSVSKKPEPLGSAAASVFVITADDLRRSGAHSVPEALRLAPNLHVAQSNMAGYAITARGLNGSNNSAPNKLLVLIDGRSVYSPFFSGVFWDAQDLMLDDVERIEVVSGPGGTLWGVNAVNGVINIITRTAASTAGSLTTLEAGTRGAEVAFRQGGATAHGGWRVYGKHLERSHTEMASGARVNDARHQSQVGFRADWNLDADRFTVNGNAYQGAAQQPEPGLISVTGTSLKLGTVATSGVNLTGSWMHRLADGGSLSLQAYLDHTKRTVPPTFAELLNIADVQFQHSLRPMGQHRIAWGANYRHSWDNVTNSGTIAFLPPEVEQDWASLFARDEIGLRDDLRLTIGARIERNDYTGNEFLPTMRLSWQAAPAHSFWAAASRTVRAPSRLDADAYIPGRPPYLLRGGLRVRSEVAKVFELGYRGQPLPGLSYSATLFHNDYDHLRTQEIDPGYTYITFDSLMEGKANGIEMWGSYQATPAWRLSAGLTALHQSMQLKPGSNDLAGPGTAGKDPSHTVQLRSTHILARGKELEVAVRKVAALENPAVPGYTAVDARFGWQVNPEFEVSVTAQNINGDHAEYGPIATRSEIPRSVAVRLVWGI</sequence>
<keyword evidence="17" id="KW-1185">Reference proteome</keyword>
<name>A0A848HNM5_9BURK</name>
<keyword evidence="9 16" id="KW-0675">Receptor</keyword>
<dbReference type="Pfam" id="PF00593">
    <property type="entry name" value="TonB_dep_Rec_b-barrel"/>
    <property type="match status" value="1"/>
</dbReference>
<dbReference type="RefSeq" id="WP_169465310.1">
    <property type="nucleotide sequence ID" value="NZ_JABBGG010000005.1"/>
</dbReference>
<evidence type="ECO:0000259" key="15">
    <source>
        <dbReference type="Pfam" id="PF07715"/>
    </source>
</evidence>
<evidence type="ECO:0000313" key="16">
    <source>
        <dbReference type="EMBL" id="NML61411.1"/>
    </source>
</evidence>
<organism evidence="16 17">
    <name type="scientific">Massilia polaris</name>
    <dbReference type="NCBI Taxonomy" id="2728846"/>
    <lineage>
        <taxon>Bacteria</taxon>
        <taxon>Pseudomonadati</taxon>
        <taxon>Pseudomonadota</taxon>
        <taxon>Betaproteobacteria</taxon>
        <taxon>Burkholderiales</taxon>
        <taxon>Oxalobacteraceae</taxon>
        <taxon>Telluria group</taxon>
        <taxon>Massilia</taxon>
    </lineage>
</organism>
<evidence type="ECO:0000259" key="14">
    <source>
        <dbReference type="Pfam" id="PF00593"/>
    </source>
</evidence>
<evidence type="ECO:0000256" key="6">
    <source>
        <dbReference type="ARBA" id="ARBA00022729"/>
    </source>
</evidence>
<dbReference type="InterPro" id="IPR039426">
    <property type="entry name" value="TonB-dep_rcpt-like"/>
</dbReference>
<dbReference type="PROSITE" id="PS52016">
    <property type="entry name" value="TONB_DEPENDENT_REC_3"/>
    <property type="match status" value="1"/>
</dbReference>
<proteinExistence type="inferred from homology"/>
<evidence type="ECO:0000256" key="5">
    <source>
        <dbReference type="ARBA" id="ARBA00022692"/>
    </source>
</evidence>
<dbReference type="Gene3D" id="2.170.130.10">
    <property type="entry name" value="TonB-dependent receptor, plug domain"/>
    <property type="match status" value="1"/>
</dbReference>